<dbReference type="InterPro" id="IPR050611">
    <property type="entry name" value="ABCF"/>
</dbReference>
<dbReference type="GO" id="GO:0016887">
    <property type="term" value="F:ATP hydrolysis activity"/>
    <property type="evidence" value="ECO:0007669"/>
    <property type="project" value="InterPro"/>
</dbReference>
<organism evidence="6">
    <name type="scientific">Eremomyces bilateralis CBS 781.70</name>
    <dbReference type="NCBI Taxonomy" id="1392243"/>
    <lineage>
        <taxon>Eukaryota</taxon>
        <taxon>Fungi</taxon>
        <taxon>Dikarya</taxon>
        <taxon>Ascomycota</taxon>
        <taxon>Pezizomycotina</taxon>
        <taxon>Dothideomycetes</taxon>
        <taxon>Dothideomycetes incertae sedis</taxon>
        <taxon>Eremomycetales</taxon>
        <taxon>Eremomycetaceae</taxon>
        <taxon>Eremomyces</taxon>
    </lineage>
</organism>
<sequence>MRTKEHQKPQQIQVTAQQSRFHTEAVSDPTSKDVVVKSLSISIGQKEILTNAELSLKEGRRYVLAGRNGVGKSTLLRAMADSLIPGIPPSIRILLLGQTQSDASPQEAPLEDATAQLSLSASDALSPSRVKQDTETLLDHVVRSDARRERLLHEEAILSSSLKETADPVAAVQAIRRINLDRLKRKLEEAKRVAEKRSGARGAKARKELIQVENEVSEAEKAATDDPASNEEDMGSAHDNAFGMLESVRMELESMDASSLPGQARKILIGLGFKEDVIDAPLGHLSGGWRTRASIACSLIQPADVLLLDEPTNFLDLPSIIWLQQYLISVSEDKGTTILAVTHDRAFADAIAEELLMMRENSLERFRGTLSGYEMQRHKYAKWMTRMKGAQEKQVAHMKDTIESSMKAARRQGDDKKARQAASRKKKMEERTGLEVSAKGTRFKLNRDLAGYHLSNRAGIEVPKFDLLPRIVIKTEVPDLRFPGALVAVEGVQFSYPSKGRKQPRKEVLKGVNLTVRLGERVGIVGLNGSGKTTLVNLIMEKNEETKTDVKPTKGTITRHPRAKFGRYSQRVTEELTALGEQNRELTALAHLIQVSDGVVDEVKGRKILGSLGLSGKSAAEVPIFALSGGQKVRVAIALLLFDPPHLLVLDEVTTHLDSDTIVALVQALRAYEGALVVVSHDRFFIRTLVEGESISSFSRNVAGVGDEEESESSEDEEEEAKKGEVYRVVKGELRRLGEMLEYEGIAERAAERLMKKGYT</sequence>
<dbReference type="Gene3D" id="3.40.50.300">
    <property type="entry name" value="P-loop containing nucleotide triphosphate hydrolases"/>
    <property type="match status" value="3"/>
</dbReference>
<dbReference type="PANTHER" id="PTHR19211:SF135">
    <property type="entry name" value="ATPASE, PUTATIVE (AFU_ORTHOLOGUE AFUA_1G16440)-RELATED"/>
    <property type="match status" value="1"/>
</dbReference>
<feature type="domain" description="ABC transporter" evidence="5">
    <location>
        <begin position="34"/>
        <end position="385"/>
    </location>
</feature>
<dbReference type="InterPro" id="IPR027417">
    <property type="entry name" value="P-loop_NTPase"/>
</dbReference>
<evidence type="ECO:0000256" key="1">
    <source>
        <dbReference type="ARBA" id="ARBA00022737"/>
    </source>
</evidence>
<accession>A0A6G1FQE2</accession>
<dbReference type="Proteomes" id="UP000504638">
    <property type="component" value="Unplaced"/>
</dbReference>
<feature type="region of interest" description="Disordered" evidence="4">
    <location>
        <begin position="701"/>
        <end position="722"/>
    </location>
</feature>
<keyword evidence="1" id="KW-0677">Repeat</keyword>
<name>A0A6G1FQE2_9PEZI</name>
<evidence type="ECO:0000313" key="6">
    <source>
        <dbReference type="EMBL" id="KAF1807966.1"/>
    </source>
</evidence>
<evidence type="ECO:0000313" key="7">
    <source>
        <dbReference type="Proteomes" id="UP000504638"/>
    </source>
</evidence>
<dbReference type="SUPFAM" id="SSF52540">
    <property type="entry name" value="P-loop containing nucleoside triphosphate hydrolases"/>
    <property type="match status" value="2"/>
</dbReference>
<evidence type="ECO:0000259" key="5">
    <source>
        <dbReference type="PROSITE" id="PS50893"/>
    </source>
</evidence>
<feature type="domain" description="ABC transporter" evidence="5">
    <location>
        <begin position="487"/>
        <end position="732"/>
    </location>
</feature>
<dbReference type="InterPro" id="IPR003439">
    <property type="entry name" value="ABC_transporter-like_ATP-bd"/>
</dbReference>
<evidence type="ECO:0000256" key="4">
    <source>
        <dbReference type="SAM" id="MobiDB-lite"/>
    </source>
</evidence>
<feature type="compositionally biased region" description="Polar residues" evidence="4">
    <location>
        <begin position="9"/>
        <end position="20"/>
    </location>
</feature>
<dbReference type="GO" id="GO:0005524">
    <property type="term" value="F:ATP binding"/>
    <property type="evidence" value="ECO:0007669"/>
    <property type="project" value="UniProtKB-KW"/>
</dbReference>
<feature type="region of interest" description="Disordered" evidence="4">
    <location>
        <begin position="1"/>
        <end position="28"/>
    </location>
</feature>
<dbReference type="Pfam" id="PF00005">
    <property type="entry name" value="ABC_tran"/>
    <property type="match status" value="2"/>
</dbReference>
<feature type="compositionally biased region" description="Acidic residues" evidence="4">
    <location>
        <begin position="706"/>
        <end position="719"/>
    </location>
</feature>
<keyword evidence="3" id="KW-0067">ATP-binding</keyword>
<dbReference type="SMART" id="SM00382">
    <property type="entry name" value="AAA"/>
    <property type="match status" value="2"/>
</dbReference>
<dbReference type="EMBL" id="ML975195">
    <property type="protein sequence ID" value="KAF1807966.1"/>
    <property type="molecule type" value="Genomic_DNA"/>
</dbReference>
<dbReference type="InterPro" id="IPR032781">
    <property type="entry name" value="ABC_tran_Xtn"/>
</dbReference>
<feature type="region of interest" description="Disordered" evidence="4">
    <location>
        <begin position="214"/>
        <end position="236"/>
    </location>
</feature>
<dbReference type="CDD" id="cd03221">
    <property type="entry name" value="ABCF_EF-3"/>
    <property type="match status" value="1"/>
</dbReference>
<keyword evidence="2" id="KW-0547">Nucleotide-binding</keyword>
<dbReference type="CDD" id="cd00267">
    <property type="entry name" value="ABC_ATPase"/>
    <property type="match status" value="1"/>
</dbReference>
<reference evidence="8" key="2">
    <citation type="submission" date="2020-04" db="EMBL/GenBank/DDBJ databases">
        <authorList>
            <consortium name="NCBI Genome Project"/>
        </authorList>
    </citation>
    <scope>NUCLEOTIDE SEQUENCE</scope>
    <source>
        <strain evidence="8">CBS 781.70</strain>
    </source>
</reference>
<evidence type="ECO:0000256" key="2">
    <source>
        <dbReference type="ARBA" id="ARBA00022741"/>
    </source>
</evidence>
<evidence type="ECO:0000313" key="8">
    <source>
        <dbReference type="RefSeq" id="XP_033529597.1"/>
    </source>
</evidence>
<protein>
    <submittedName>
        <fullName evidence="6 8">ABC transporter domain-containing protein</fullName>
    </submittedName>
</protein>
<reference evidence="8" key="3">
    <citation type="submission" date="2025-04" db="UniProtKB">
        <authorList>
            <consortium name="RefSeq"/>
        </authorList>
    </citation>
    <scope>IDENTIFICATION</scope>
    <source>
        <strain evidence="8">CBS 781.70</strain>
    </source>
</reference>
<reference evidence="6 8" key="1">
    <citation type="submission" date="2020-01" db="EMBL/GenBank/DDBJ databases">
        <authorList>
            <consortium name="DOE Joint Genome Institute"/>
            <person name="Haridas S."/>
            <person name="Albert R."/>
            <person name="Binder M."/>
            <person name="Bloem J."/>
            <person name="Labutti K."/>
            <person name="Salamov A."/>
            <person name="Andreopoulos B."/>
            <person name="Baker S.E."/>
            <person name="Barry K."/>
            <person name="Bills G."/>
            <person name="Bluhm B.H."/>
            <person name="Cannon C."/>
            <person name="Castanera R."/>
            <person name="Culley D.E."/>
            <person name="Daum C."/>
            <person name="Ezra D."/>
            <person name="Gonzalez J.B."/>
            <person name="Henrissat B."/>
            <person name="Kuo A."/>
            <person name="Liang C."/>
            <person name="Lipzen A."/>
            <person name="Lutzoni F."/>
            <person name="Magnuson J."/>
            <person name="Mondo S."/>
            <person name="Nolan M."/>
            <person name="Ohm R."/>
            <person name="Pangilinan J."/>
            <person name="Park H.-J."/>
            <person name="Ramirez L."/>
            <person name="Alfaro M."/>
            <person name="Sun H."/>
            <person name="Tritt A."/>
            <person name="Yoshinaga Y."/>
            <person name="Zwiers L.-H."/>
            <person name="Turgeon B.G."/>
            <person name="Goodwin S.B."/>
            <person name="Spatafora J.W."/>
            <person name="Crous P.W."/>
            <person name="Grigoriev I.V."/>
        </authorList>
    </citation>
    <scope>NUCLEOTIDE SEQUENCE</scope>
    <source>
        <strain evidence="6 8">CBS 781.70</strain>
    </source>
</reference>
<dbReference type="OrthoDB" id="2110130at2759"/>
<feature type="region of interest" description="Disordered" evidence="4">
    <location>
        <begin position="407"/>
        <end position="435"/>
    </location>
</feature>
<dbReference type="PANTHER" id="PTHR19211">
    <property type="entry name" value="ATP-BINDING TRANSPORT PROTEIN-RELATED"/>
    <property type="match status" value="1"/>
</dbReference>
<dbReference type="RefSeq" id="XP_033529597.1">
    <property type="nucleotide sequence ID" value="XM_033677815.1"/>
</dbReference>
<gene>
    <name evidence="6 8" type="ORF">P152DRAFT_444675</name>
</gene>
<dbReference type="PROSITE" id="PS00211">
    <property type="entry name" value="ABC_TRANSPORTER_1"/>
    <property type="match status" value="2"/>
</dbReference>
<dbReference type="Pfam" id="PF12848">
    <property type="entry name" value="ABC_tran_Xtn"/>
    <property type="match status" value="1"/>
</dbReference>
<dbReference type="GeneID" id="54418385"/>
<dbReference type="AlphaFoldDB" id="A0A6G1FQE2"/>
<evidence type="ECO:0000256" key="3">
    <source>
        <dbReference type="ARBA" id="ARBA00022840"/>
    </source>
</evidence>
<dbReference type="PROSITE" id="PS50893">
    <property type="entry name" value="ABC_TRANSPORTER_2"/>
    <property type="match status" value="2"/>
</dbReference>
<dbReference type="InterPro" id="IPR003593">
    <property type="entry name" value="AAA+_ATPase"/>
</dbReference>
<keyword evidence="7" id="KW-1185">Reference proteome</keyword>
<dbReference type="InterPro" id="IPR017871">
    <property type="entry name" value="ABC_transporter-like_CS"/>
</dbReference>
<proteinExistence type="predicted"/>